<accession>A0A315ERI7</accession>
<dbReference type="AlphaFoldDB" id="A0A315ERI7"/>
<evidence type="ECO:0000256" key="1">
    <source>
        <dbReference type="SAM" id="Phobius"/>
    </source>
</evidence>
<keyword evidence="1" id="KW-1133">Transmembrane helix</keyword>
<proteinExistence type="predicted"/>
<dbReference type="RefSeq" id="WP_108359452.1">
    <property type="nucleotide sequence ID" value="NZ_NESP01000001.1"/>
</dbReference>
<evidence type="ECO:0000313" key="2">
    <source>
        <dbReference type="EMBL" id="PUE59375.1"/>
    </source>
</evidence>
<comment type="caution">
    <text evidence="2">The sequence shown here is derived from an EMBL/GenBank/DDBJ whole genome shotgun (WGS) entry which is preliminary data.</text>
</comment>
<sequence length="66" mass="7435">MNSKYFWRNVVYALAAINLLFWLWNDGGLRFLGLGPKPVQEPHRVDNQVDPELLTIKPAASAASSH</sequence>
<keyword evidence="3" id="KW-1185">Reference proteome</keyword>
<feature type="transmembrane region" description="Helical" evidence="1">
    <location>
        <begin position="6"/>
        <end position="24"/>
    </location>
</feature>
<reference evidence="2 3" key="1">
    <citation type="submission" date="2017-04" db="EMBL/GenBank/DDBJ databases">
        <title>Unexpected and diverse lifestyles within the genus Limnohabitans.</title>
        <authorList>
            <person name="Kasalicky V."/>
            <person name="Mehrshad M."/>
            <person name="Andrei S.-A."/>
            <person name="Salcher M."/>
            <person name="Kratochvilova H."/>
            <person name="Simek K."/>
            <person name="Ghai R."/>
        </authorList>
    </citation>
    <scope>NUCLEOTIDE SEQUENCE [LARGE SCALE GENOMIC DNA]</scope>
    <source>
        <strain evidence="2 3">MWH-C5</strain>
    </source>
</reference>
<evidence type="ECO:0000313" key="3">
    <source>
        <dbReference type="Proteomes" id="UP000251341"/>
    </source>
</evidence>
<dbReference type="EMBL" id="NESP01000001">
    <property type="protein sequence ID" value="PUE59375.1"/>
    <property type="molecule type" value="Genomic_DNA"/>
</dbReference>
<name>A0A315ERI7_9BURK</name>
<protein>
    <submittedName>
        <fullName evidence="2">Uncharacterized protein</fullName>
    </submittedName>
</protein>
<gene>
    <name evidence="2" type="ORF">B9Z44_07225</name>
</gene>
<organism evidence="2 3">
    <name type="scientific">Limnohabitans curvus</name>
    <dbReference type="NCBI Taxonomy" id="323423"/>
    <lineage>
        <taxon>Bacteria</taxon>
        <taxon>Pseudomonadati</taxon>
        <taxon>Pseudomonadota</taxon>
        <taxon>Betaproteobacteria</taxon>
        <taxon>Burkholderiales</taxon>
        <taxon>Comamonadaceae</taxon>
        <taxon>Limnohabitans</taxon>
    </lineage>
</organism>
<keyword evidence="1" id="KW-0472">Membrane</keyword>
<keyword evidence="1" id="KW-0812">Transmembrane</keyword>
<dbReference type="Proteomes" id="UP000251341">
    <property type="component" value="Unassembled WGS sequence"/>
</dbReference>